<accession>A0A6C0EI30</accession>
<reference evidence="1" key="1">
    <citation type="journal article" date="2020" name="Nature">
        <title>Giant virus diversity and host interactions through global metagenomics.</title>
        <authorList>
            <person name="Schulz F."/>
            <person name="Roux S."/>
            <person name="Paez-Espino D."/>
            <person name="Jungbluth S."/>
            <person name="Walsh D.A."/>
            <person name="Denef V.J."/>
            <person name="McMahon K.D."/>
            <person name="Konstantinidis K.T."/>
            <person name="Eloe-Fadrosh E.A."/>
            <person name="Kyrpides N.C."/>
            <person name="Woyke T."/>
        </authorList>
    </citation>
    <scope>NUCLEOTIDE SEQUENCE</scope>
    <source>
        <strain evidence="1">GVMAG-M-3300001348-25</strain>
    </source>
</reference>
<sequence length="1356" mass="146413">MSSAPKAEVLFNILTSVGDISAVNVTGSFNGGDFVQIVATFDPSLAVTPLPSITLDPSGSVVSLIEQKMTLSSDTVYYYNYLVPTSGDGYQNITFTEGQNLSGELIQTAFGGVSGSRSFFVSDNNTPFLNTIAITSDNSYSPFYAMLGDVVTLNFNASEPLNIDTDPSVNFSVGGASVAGSITTTKVGLTNWRSSFTLESGDADGDVSFNIEYNDSANNVGVFAYDNDVSNLINGAVVYDNTSPIGTLSLTNTTYNAWPGPFKNGDVVRLGVTFNELMNTDILPQIRLSSSVSGEIYVAPQDLVKDNTLSTGTQDVYYYDYTTSSAIHDTIKASLHSGLDRAGNSIQTDNSGFTTDVNRTFIIDNSAAVFQILAIRSDNSYDTTLVKATERVFIDMSFNEDLSALTATIGGVAASFVQDISSAGRRVYTAFRDMAASEANRDLSFSVTATDKASNVVIRGVGAPDVSFTLNGIDQAALSLDASSTNFSNVRFNKTNPYVIDLSFYSNNTYFDTLATNLNTITAEFVTTEPILDPSGLVFSVNGTSLSSDISYAEATDGSLHWRVYADVSVNDTTQGDISFNVLLTDLMGNTRNITLADVSSSYTGAVELDNVAPIFQLVKMWSSNVDTSSHAKAGEILYLDLSFNENVLLGQTDASFFVSGYDMSAATITTTYLNNVSNQIQAYFTLNADHREGNVDLSVITTDRAGNIATTQSLAGTTLLNVNFDRTAPIISIQDFGKLAGTAQDLIYQVREENQVRLQFTSHETLRSDLSLSFKSNGVLVTNPVTLTSSGNTYTALYDASLGDTEGFITFDISATDVAGNVTSYATSESDARISTTDVSLGFNLQPRAAITYTDLSMDISASTATGPMYKNSSGIRINALFSELLNVTSGEQPRITITNTPNTDSVVNARLTQGSDARNWYYDYSVSAGNYESLITFTGGRANGDNDPVKTNPTSGASFSVVNEPKVTFSYSPYFDPFVTGSTTIRATFDKDVCNSSTGVFVTTGVHDVSAVMIRDSANVYRYTYTIPQSRSGTQTIKLFGLQDLLGNDVSDGRYFDNSFNIHNNRNFYVSGFNKDIAMTISGALETGPQALDQVDVSATAYVYINKTRLSHAFHFTTDATDISDSEPGTDVQFDISTGSFINLFNNTENSVLGDAQVAFDTTSFADIPKVSTTYKTDAAGQQFSTGTRGIKYDIVRDLAQQLFNTYHAADLFQNESDLRNNIHDIINNLVDSKTRGIAKVVEDCSRNLYDQTSRENIGSELLRQMIKTSGGSLTLVRDPSGCTTEMFSSDVSNVYYMPFENNDVIQFILNVASAPNQKELIGGTGETHRRYDIRLIASPTPTGDNFDASNNDL</sequence>
<dbReference type="EMBL" id="MN738851">
    <property type="protein sequence ID" value="QHT28083.1"/>
    <property type="molecule type" value="Genomic_DNA"/>
</dbReference>
<organism evidence="1">
    <name type="scientific">viral metagenome</name>
    <dbReference type="NCBI Taxonomy" id="1070528"/>
    <lineage>
        <taxon>unclassified sequences</taxon>
        <taxon>metagenomes</taxon>
        <taxon>organismal metagenomes</taxon>
    </lineage>
</organism>
<proteinExistence type="predicted"/>
<name>A0A6C0EI30_9ZZZZ</name>
<evidence type="ECO:0000313" key="1">
    <source>
        <dbReference type="EMBL" id="QHT28083.1"/>
    </source>
</evidence>
<protein>
    <submittedName>
        <fullName evidence="1">Uncharacterized protein</fullName>
    </submittedName>
</protein>